<dbReference type="InterPro" id="IPR029063">
    <property type="entry name" value="SAM-dependent_MTases_sf"/>
</dbReference>
<dbReference type="PANTHER" id="PTHR42912:SF80">
    <property type="entry name" value="METHYLTRANSFERASE DOMAIN-CONTAINING PROTEIN"/>
    <property type="match status" value="1"/>
</dbReference>
<sequence length="326" mass="36429">MNALATRSINRLINGALAVKPLANFAKDRARNMMIKRAESIGVYWLNEATQLKIRGGDQGLHPMWEKERAEICDRTLQYPDYYLTSFHAYEEGNLGWEPALEATVAAKAVHARLWPEGDARGDIRLRQSYLDVLVDQLPDVPNTIVDLGCSTGLSTRALQQTYPQAHITGVDLSDYFLTVARYQASQPMEIVHPAHDPQLTLDNTPAITWLHAPAEATGLPARSTDLVSISLVFHELPQTAIRAAIQEAHRILRPGGHLAIMEMNPQSEVYKKLPPYVLTLLKSTEPYLDQYFSLDLHQAIVEAGFEPPTQTQNSSRHRVVIAARP</sequence>
<organism evidence="2 3">
    <name type="scientific">Leptolyngbya cf. ectocarpi LEGE 11479</name>
    <dbReference type="NCBI Taxonomy" id="1828722"/>
    <lineage>
        <taxon>Bacteria</taxon>
        <taxon>Bacillati</taxon>
        <taxon>Cyanobacteriota</taxon>
        <taxon>Cyanophyceae</taxon>
        <taxon>Leptolyngbyales</taxon>
        <taxon>Leptolyngbyaceae</taxon>
        <taxon>Leptolyngbya group</taxon>
        <taxon>Leptolyngbya</taxon>
    </lineage>
</organism>
<dbReference type="Gene3D" id="3.40.50.150">
    <property type="entry name" value="Vaccinia Virus protein VP39"/>
    <property type="match status" value="1"/>
</dbReference>
<dbReference type="Proteomes" id="UP000615026">
    <property type="component" value="Unassembled WGS sequence"/>
</dbReference>
<dbReference type="RefSeq" id="WP_193991264.1">
    <property type="nucleotide sequence ID" value="NZ_JADEXP010000022.1"/>
</dbReference>
<evidence type="ECO:0000313" key="2">
    <source>
        <dbReference type="EMBL" id="MBE9065901.1"/>
    </source>
</evidence>
<dbReference type="CDD" id="cd02440">
    <property type="entry name" value="AdoMet_MTases"/>
    <property type="match status" value="1"/>
</dbReference>
<keyword evidence="2" id="KW-0489">Methyltransferase</keyword>
<dbReference type="SUPFAM" id="SSF53335">
    <property type="entry name" value="S-adenosyl-L-methionine-dependent methyltransferases"/>
    <property type="match status" value="1"/>
</dbReference>
<comment type="caution">
    <text evidence="2">The sequence shown here is derived from an EMBL/GenBank/DDBJ whole genome shotgun (WGS) entry which is preliminary data.</text>
</comment>
<dbReference type="EMBL" id="JADEXP010000022">
    <property type="protein sequence ID" value="MBE9065901.1"/>
    <property type="molecule type" value="Genomic_DNA"/>
</dbReference>
<evidence type="ECO:0000259" key="1">
    <source>
        <dbReference type="Pfam" id="PF08241"/>
    </source>
</evidence>
<reference evidence="2" key="1">
    <citation type="submission" date="2020-10" db="EMBL/GenBank/DDBJ databases">
        <authorList>
            <person name="Castelo-Branco R."/>
            <person name="Eusebio N."/>
            <person name="Adriana R."/>
            <person name="Vieira A."/>
            <person name="Brugerolle De Fraissinette N."/>
            <person name="Rezende De Castro R."/>
            <person name="Schneider M.P."/>
            <person name="Vasconcelos V."/>
            <person name="Leao P.N."/>
        </authorList>
    </citation>
    <scope>NUCLEOTIDE SEQUENCE</scope>
    <source>
        <strain evidence="2">LEGE 11479</strain>
    </source>
</reference>
<keyword evidence="2" id="KW-0808">Transferase</keyword>
<name>A0A928X142_LEPEC</name>
<evidence type="ECO:0000313" key="3">
    <source>
        <dbReference type="Proteomes" id="UP000615026"/>
    </source>
</evidence>
<dbReference type="AlphaFoldDB" id="A0A928X142"/>
<dbReference type="InterPro" id="IPR013216">
    <property type="entry name" value="Methyltransf_11"/>
</dbReference>
<feature type="domain" description="Methyltransferase type 11" evidence="1">
    <location>
        <begin position="146"/>
        <end position="261"/>
    </location>
</feature>
<dbReference type="InterPro" id="IPR050508">
    <property type="entry name" value="Methyltransf_Superfamily"/>
</dbReference>
<accession>A0A928X142</accession>
<dbReference type="GO" id="GO:0008757">
    <property type="term" value="F:S-adenosylmethionine-dependent methyltransferase activity"/>
    <property type="evidence" value="ECO:0007669"/>
    <property type="project" value="InterPro"/>
</dbReference>
<protein>
    <submittedName>
        <fullName evidence="2">Class I SAM-dependent methyltransferase</fullName>
    </submittedName>
</protein>
<gene>
    <name evidence="2" type="ORF">IQ260_04470</name>
</gene>
<dbReference type="GO" id="GO:0032259">
    <property type="term" value="P:methylation"/>
    <property type="evidence" value="ECO:0007669"/>
    <property type="project" value="UniProtKB-KW"/>
</dbReference>
<proteinExistence type="predicted"/>
<dbReference type="Pfam" id="PF08241">
    <property type="entry name" value="Methyltransf_11"/>
    <property type="match status" value="1"/>
</dbReference>
<dbReference type="PANTHER" id="PTHR42912">
    <property type="entry name" value="METHYLTRANSFERASE"/>
    <property type="match status" value="1"/>
</dbReference>
<keyword evidence="3" id="KW-1185">Reference proteome</keyword>